<sequence length="105" mass="11703">MVSRKRARSQPMGHHQPLCVSNRFSPLSDTPTEKPTLVIGSSIVRNMGLETPVLDHVLLDIGPFARCWMPPGLPAFSPILYPRTVRYYKSQRPPHVADRAGASQL</sequence>
<proteinExistence type="predicted"/>
<keyword evidence="3" id="KW-1185">Reference proteome</keyword>
<reference evidence="2 3" key="1">
    <citation type="submission" date="2021-07" db="EMBL/GenBank/DDBJ databases">
        <authorList>
            <person name="Palmer J.M."/>
        </authorList>
    </citation>
    <scope>NUCLEOTIDE SEQUENCE [LARGE SCALE GENOMIC DNA]</scope>
    <source>
        <strain evidence="2 3">AT_MEX2019</strain>
        <tissue evidence="2">Muscle</tissue>
    </source>
</reference>
<feature type="region of interest" description="Disordered" evidence="1">
    <location>
        <begin position="1"/>
        <end position="32"/>
    </location>
</feature>
<dbReference type="EMBL" id="JAHUTI010003044">
    <property type="protein sequence ID" value="MED6233659.1"/>
    <property type="molecule type" value="Genomic_DNA"/>
</dbReference>
<dbReference type="Proteomes" id="UP001345963">
    <property type="component" value="Unassembled WGS sequence"/>
</dbReference>
<organism evidence="2 3">
    <name type="scientific">Ataeniobius toweri</name>
    <dbReference type="NCBI Taxonomy" id="208326"/>
    <lineage>
        <taxon>Eukaryota</taxon>
        <taxon>Metazoa</taxon>
        <taxon>Chordata</taxon>
        <taxon>Craniata</taxon>
        <taxon>Vertebrata</taxon>
        <taxon>Euteleostomi</taxon>
        <taxon>Actinopterygii</taxon>
        <taxon>Neopterygii</taxon>
        <taxon>Teleostei</taxon>
        <taxon>Neoteleostei</taxon>
        <taxon>Acanthomorphata</taxon>
        <taxon>Ovalentaria</taxon>
        <taxon>Atherinomorphae</taxon>
        <taxon>Cyprinodontiformes</taxon>
        <taxon>Goodeidae</taxon>
        <taxon>Ataeniobius</taxon>
    </lineage>
</organism>
<evidence type="ECO:0000313" key="3">
    <source>
        <dbReference type="Proteomes" id="UP001345963"/>
    </source>
</evidence>
<accession>A0ABU7A6D3</accession>
<name>A0ABU7A6D3_9TELE</name>
<protein>
    <submittedName>
        <fullName evidence="2">Uncharacterized protein</fullName>
    </submittedName>
</protein>
<gene>
    <name evidence="2" type="ORF">ATANTOWER_014625</name>
</gene>
<comment type="caution">
    <text evidence="2">The sequence shown here is derived from an EMBL/GenBank/DDBJ whole genome shotgun (WGS) entry which is preliminary data.</text>
</comment>
<evidence type="ECO:0000256" key="1">
    <source>
        <dbReference type="SAM" id="MobiDB-lite"/>
    </source>
</evidence>
<evidence type="ECO:0000313" key="2">
    <source>
        <dbReference type="EMBL" id="MED6233659.1"/>
    </source>
</evidence>